<dbReference type="InterPro" id="IPR000160">
    <property type="entry name" value="GGDEF_dom"/>
</dbReference>
<keyword evidence="1" id="KW-0472">Membrane</keyword>
<keyword evidence="5" id="KW-1185">Reference proteome</keyword>
<dbReference type="PANTHER" id="PTHR33121">
    <property type="entry name" value="CYCLIC DI-GMP PHOSPHODIESTERASE PDEF"/>
    <property type="match status" value="1"/>
</dbReference>
<feature type="transmembrane region" description="Helical" evidence="1">
    <location>
        <begin position="36"/>
        <end position="55"/>
    </location>
</feature>
<dbReference type="InterPro" id="IPR035919">
    <property type="entry name" value="EAL_sf"/>
</dbReference>
<dbReference type="GO" id="GO:0071111">
    <property type="term" value="F:cyclic-guanylate-specific phosphodiesterase activity"/>
    <property type="evidence" value="ECO:0007669"/>
    <property type="project" value="InterPro"/>
</dbReference>
<keyword evidence="1" id="KW-1133">Transmembrane helix</keyword>
<dbReference type="AlphaFoldDB" id="A0A3L9Y582"/>
<organism evidence="4 5">
    <name type="scientific">Rhodophyticola porphyridii</name>
    <dbReference type="NCBI Taxonomy" id="1852017"/>
    <lineage>
        <taxon>Bacteria</taxon>
        <taxon>Pseudomonadati</taxon>
        <taxon>Pseudomonadota</taxon>
        <taxon>Alphaproteobacteria</taxon>
        <taxon>Rhodobacterales</taxon>
        <taxon>Roseobacteraceae</taxon>
        <taxon>Rhodophyticola</taxon>
    </lineage>
</organism>
<evidence type="ECO:0000259" key="2">
    <source>
        <dbReference type="PROSITE" id="PS50883"/>
    </source>
</evidence>
<dbReference type="Proteomes" id="UP000281343">
    <property type="component" value="Unassembled WGS sequence"/>
</dbReference>
<proteinExistence type="predicted"/>
<dbReference type="CDD" id="cd01948">
    <property type="entry name" value="EAL"/>
    <property type="match status" value="1"/>
</dbReference>
<dbReference type="InterPro" id="IPR043128">
    <property type="entry name" value="Rev_trsase/Diguanyl_cyclase"/>
</dbReference>
<name>A0A3L9Y582_9RHOB</name>
<comment type="caution">
    <text evidence="4">The sequence shown here is derived from an EMBL/GenBank/DDBJ whole genome shotgun (WGS) entry which is preliminary data.</text>
</comment>
<dbReference type="PROSITE" id="PS50887">
    <property type="entry name" value="GGDEF"/>
    <property type="match status" value="1"/>
</dbReference>
<dbReference type="PROSITE" id="PS50883">
    <property type="entry name" value="EAL"/>
    <property type="match status" value="1"/>
</dbReference>
<dbReference type="InterPro" id="IPR029787">
    <property type="entry name" value="Nucleotide_cyclase"/>
</dbReference>
<dbReference type="SMART" id="SM00267">
    <property type="entry name" value="GGDEF"/>
    <property type="match status" value="1"/>
</dbReference>
<feature type="domain" description="GGDEF" evidence="3">
    <location>
        <begin position="120"/>
        <end position="256"/>
    </location>
</feature>
<dbReference type="SUPFAM" id="SSF141868">
    <property type="entry name" value="EAL domain-like"/>
    <property type="match status" value="1"/>
</dbReference>
<dbReference type="NCBIfam" id="TIGR00254">
    <property type="entry name" value="GGDEF"/>
    <property type="match status" value="1"/>
</dbReference>
<dbReference type="InterPro" id="IPR001633">
    <property type="entry name" value="EAL_dom"/>
</dbReference>
<dbReference type="Pfam" id="PF00990">
    <property type="entry name" value="GGDEF"/>
    <property type="match status" value="1"/>
</dbReference>
<dbReference type="InterPro" id="IPR050706">
    <property type="entry name" value="Cyclic-di-GMP_PDE-like"/>
</dbReference>
<dbReference type="EMBL" id="RCNT01000008">
    <property type="protein sequence ID" value="RMA41286.1"/>
    <property type="molecule type" value="Genomic_DNA"/>
</dbReference>
<evidence type="ECO:0000313" key="4">
    <source>
        <dbReference type="EMBL" id="RMA41286.1"/>
    </source>
</evidence>
<dbReference type="Gene3D" id="3.30.70.270">
    <property type="match status" value="1"/>
</dbReference>
<protein>
    <submittedName>
        <fullName evidence="4">GGDEF domain-containing protein</fullName>
    </submittedName>
</protein>
<evidence type="ECO:0000256" key="1">
    <source>
        <dbReference type="SAM" id="Phobius"/>
    </source>
</evidence>
<accession>A0A3L9Y582</accession>
<keyword evidence="1" id="KW-0812">Transmembrane</keyword>
<feature type="domain" description="EAL" evidence="2">
    <location>
        <begin position="265"/>
        <end position="520"/>
    </location>
</feature>
<dbReference type="Pfam" id="PF00563">
    <property type="entry name" value="EAL"/>
    <property type="match status" value="1"/>
</dbReference>
<evidence type="ECO:0000313" key="5">
    <source>
        <dbReference type="Proteomes" id="UP000281343"/>
    </source>
</evidence>
<dbReference type="Gene3D" id="3.20.20.450">
    <property type="entry name" value="EAL domain"/>
    <property type="match status" value="1"/>
</dbReference>
<evidence type="ECO:0000259" key="3">
    <source>
        <dbReference type="PROSITE" id="PS50887"/>
    </source>
</evidence>
<dbReference type="PANTHER" id="PTHR33121:SF70">
    <property type="entry name" value="SIGNALING PROTEIN YKOW"/>
    <property type="match status" value="1"/>
</dbReference>
<reference evidence="4 5" key="1">
    <citation type="submission" date="2018-10" db="EMBL/GenBank/DDBJ databases">
        <authorList>
            <person name="Jung H.S."/>
            <person name="Jeon C.O."/>
        </authorList>
    </citation>
    <scope>NUCLEOTIDE SEQUENCE [LARGE SCALE GENOMIC DNA]</scope>
    <source>
        <strain evidence="4 5">MA-7-27</strain>
    </source>
</reference>
<gene>
    <name evidence="4" type="ORF">D9R08_15680</name>
</gene>
<dbReference type="SUPFAM" id="SSF55073">
    <property type="entry name" value="Nucleotide cyclase"/>
    <property type="match status" value="1"/>
</dbReference>
<sequence>MRRCPAMYAGRCCEGSIMPRFGFLRFSGLLEGLRSGLLRIDVMVLYPILALIAVGFGEIDILLVTAFLLPALLALQAFARSPRARLGGERPAAAERPHGLPTRASLMAMLDRIAVQSPAEATAAIMVHIDELAGVTERWGGETVDDILLRAADRLRAALRHDDMIARIGEAGFGIVLHPVRRASSDVLLGVIERMETALRQPFAIGGSSAHISASFGYCTLDMAPAPTGKSMLDAAEEALAEARGNGPSAVRAFSRELGQHRRKGSDLADGVKPALASGEIRAWYQPQICTDTGVISGFEALARWHHPEHGVLPPGEFLHAVAAAQQMARLGEVMLYNALAALRSWDRAGLSIPSVAVNFSAEELRDPRLADRIKWDVDRFDLRPGRLTVEILETVAAQSEDDIIIRNIEMLGSHGFNLDLDDFGTGQASIANIQRFNVNRIKIDRSFVARLDKDPKQQSMVSAILSLAEHLGVATLAEGVETPGEYSMLAQLGCGHVQGFGIARPMPFEDTIAWAAAHTAKLADTAGIGRQAG</sequence>
<dbReference type="SMART" id="SM00052">
    <property type="entry name" value="EAL"/>
    <property type="match status" value="1"/>
</dbReference>